<dbReference type="NCBIfam" id="TIGR00082">
    <property type="entry name" value="rbfA"/>
    <property type="match status" value="1"/>
</dbReference>
<dbReference type="RefSeq" id="WP_183815726.1">
    <property type="nucleotide sequence ID" value="NZ_JACHOB010000001.1"/>
</dbReference>
<comment type="function">
    <text evidence="2">One of several proteins that assist in the late maturation steps of the functional core of the 30S ribosomal subunit. Associates with free 30S ribosomal subunits (but not with 30S subunits that are part of 70S ribosomes or polysomes). Required for efficient processing of 16S rRNA. May interact with the 5'-terminal helix region of 16S rRNA.</text>
</comment>
<dbReference type="GO" id="GO:0043024">
    <property type="term" value="F:ribosomal small subunit binding"/>
    <property type="evidence" value="ECO:0007669"/>
    <property type="project" value="TreeGrafter"/>
</dbReference>
<comment type="caution">
    <text evidence="3">The sequence shown here is derived from an EMBL/GenBank/DDBJ whole genome shotgun (WGS) entry which is preliminary data.</text>
</comment>
<dbReference type="SUPFAM" id="SSF89919">
    <property type="entry name" value="Ribosome-binding factor A, RbfA"/>
    <property type="match status" value="1"/>
</dbReference>
<accession>A0A840I0A4</accession>
<organism evidence="3 4">
    <name type="scientific">Parvularcula dongshanensis</name>
    <dbReference type="NCBI Taxonomy" id="1173995"/>
    <lineage>
        <taxon>Bacteria</taxon>
        <taxon>Pseudomonadati</taxon>
        <taxon>Pseudomonadota</taxon>
        <taxon>Alphaproteobacteria</taxon>
        <taxon>Parvularculales</taxon>
        <taxon>Parvularculaceae</taxon>
        <taxon>Parvularcula</taxon>
    </lineage>
</organism>
<evidence type="ECO:0000313" key="4">
    <source>
        <dbReference type="Proteomes" id="UP000563524"/>
    </source>
</evidence>
<gene>
    <name evidence="2" type="primary">rbfA</name>
    <name evidence="3" type="ORF">GGQ59_000627</name>
</gene>
<keyword evidence="4" id="KW-1185">Reference proteome</keyword>
<dbReference type="Proteomes" id="UP000563524">
    <property type="component" value="Unassembled WGS sequence"/>
</dbReference>
<dbReference type="InterPro" id="IPR000238">
    <property type="entry name" value="RbfA"/>
</dbReference>
<dbReference type="Pfam" id="PF02033">
    <property type="entry name" value="RBFA"/>
    <property type="match status" value="1"/>
</dbReference>
<dbReference type="PROSITE" id="PS01319">
    <property type="entry name" value="RBFA"/>
    <property type="match status" value="1"/>
</dbReference>
<reference evidence="3 4" key="1">
    <citation type="submission" date="2020-08" db="EMBL/GenBank/DDBJ databases">
        <title>Genomic Encyclopedia of Type Strains, Phase IV (KMG-IV): sequencing the most valuable type-strain genomes for metagenomic binning, comparative biology and taxonomic classification.</title>
        <authorList>
            <person name="Goeker M."/>
        </authorList>
    </citation>
    <scope>NUCLEOTIDE SEQUENCE [LARGE SCALE GENOMIC DNA]</scope>
    <source>
        <strain evidence="3 4">DSM 102850</strain>
    </source>
</reference>
<evidence type="ECO:0000256" key="2">
    <source>
        <dbReference type="HAMAP-Rule" id="MF_00003"/>
    </source>
</evidence>
<comment type="subcellular location">
    <subcellularLocation>
        <location evidence="2">Cytoplasm</location>
    </subcellularLocation>
</comment>
<dbReference type="PANTHER" id="PTHR33515:SF1">
    <property type="entry name" value="RIBOSOME-BINDING FACTOR A, CHLOROPLASTIC-RELATED"/>
    <property type="match status" value="1"/>
</dbReference>
<evidence type="ECO:0000256" key="1">
    <source>
        <dbReference type="ARBA" id="ARBA00022517"/>
    </source>
</evidence>
<evidence type="ECO:0000313" key="3">
    <source>
        <dbReference type="EMBL" id="MBB4658127.1"/>
    </source>
</evidence>
<keyword evidence="2" id="KW-0963">Cytoplasm</keyword>
<comment type="similarity">
    <text evidence="2">Belongs to the RbfA family.</text>
</comment>
<dbReference type="InterPro" id="IPR020053">
    <property type="entry name" value="Ribosome-bd_factorA_CS"/>
</dbReference>
<proteinExistence type="inferred from homology"/>
<dbReference type="Gene3D" id="3.30.300.20">
    <property type="match status" value="1"/>
</dbReference>
<dbReference type="GO" id="GO:0030490">
    <property type="term" value="P:maturation of SSU-rRNA"/>
    <property type="evidence" value="ECO:0007669"/>
    <property type="project" value="UniProtKB-UniRule"/>
</dbReference>
<dbReference type="AlphaFoldDB" id="A0A840I0A4"/>
<protein>
    <recommendedName>
        <fullName evidence="2">Ribosome-binding factor A</fullName>
    </recommendedName>
</protein>
<dbReference type="EMBL" id="JACHOB010000001">
    <property type="protein sequence ID" value="MBB4658127.1"/>
    <property type="molecule type" value="Genomic_DNA"/>
</dbReference>
<dbReference type="InterPro" id="IPR015946">
    <property type="entry name" value="KH_dom-like_a/b"/>
</dbReference>
<dbReference type="PANTHER" id="PTHR33515">
    <property type="entry name" value="RIBOSOME-BINDING FACTOR A, CHLOROPLASTIC-RELATED"/>
    <property type="match status" value="1"/>
</dbReference>
<dbReference type="NCBIfam" id="NF001802">
    <property type="entry name" value="PRK00521.2-5"/>
    <property type="match status" value="1"/>
</dbReference>
<keyword evidence="1 2" id="KW-0690">Ribosome biogenesis</keyword>
<dbReference type="GO" id="GO:0005829">
    <property type="term" value="C:cytosol"/>
    <property type="evidence" value="ECO:0007669"/>
    <property type="project" value="TreeGrafter"/>
</dbReference>
<name>A0A840I0A4_9PROT</name>
<dbReference type="InterPro" id="IPR023799">
    <property type="entry name" value="RbfA_dom_sf"/>
</dbReference>
<comment type="subunit">
    <text evidence="2">Monomer. Binds 30S ribosomal subunits, but not 50S ribosomal subunits or 70S ribosomes.</text>
</comment>
<dbReference type="HAMAP" id="MF_00003">
    <property type="entry name" value="RbfA"/>
    <property type="match status" value="1"/>
</dbReference>
<sequence length="124" mass="13598">MAKHFDSSARGPSQRQLRAGELIRHALAEMFQRDEVHDEGLRGLNVTFSEVKASPDLRNATVFATALGGEGTGDAIAALNRSASKIRGVLGRKIDMKFTPQLVFRADRSFDEAQRIDDLLSGRS</sequence>